<name>A0ABW0IYE7_9HYPH</name>
<proteinExistence type="predicted"/>
<sequence length="190" mass="20279">MTTSFTPGLPPQAAEGAYIGQDRRGGYWLLRWNRLGHWEALGWEPTLGEPMPTLSAFAGEQQGLIVGHIEITRSGAPAGSEGAAVLKGGTRPADRHSEGVRALGEIRLSERERKALAALCEVEGDFAFMSFASIARRSGLHAGDVRRSVRALARKGMAQFGKGLWCDDGRPAGSGYCATESGRLRIGASK</sequence>
<dbReference type="Proteomes" id="UP001596053">
    <property type="component" value="Unassembled WGS sequence"/>
</dbReference>
<reference evidence="2" key="1">
    <citation type="journal article" date="2019" name="Int. J. Syst. Evol. Microbiol.">
        <title>The Global Catalogue of Microorganisms (GCM) 10K type strain sequencing project: providing services to taxonomists for standard genome sequencing and annotation.</title>
        <authorList>
            <consortium name="The Broad Institute Genomics Platform"/>
            <consortium name="The Broad Institute Genome Sequencing Center for Infectious Disease"/>
            <person name="Wu L."/>
            <person name="Ma J."/>
        </authorList>
    </citation>
    <scope>NUCLEOTIDE SEQUENCE [LARGE SCALE GENOMIC DNA]</scope>
    <source>
        <strain evidence="2">NCAIM B.01391</strain>
    </source>
</reference>
<comment type="caution">
    <text evidence="1">The sequence shown here is derived from an EMBL/GenBank/DDBJ whole genome shotgun (WGS) entry which is preliminary data.</text>
</comment>
<keyword evidence="2" id="KW-1185">Reference proteome</keyword>
<evidence type="ECO:0008006" key="3">
    <source>
        <dbReference type="Google" id="ProtNLM"/>
    </source>
</evidence>
<protein>
    <recommendedName>
        <fullName evidence="3">Helix-turn-helix domain-containing protein</fullName>
    </recommendedName>
</protein>
<organism evidence="1 2">
    <name type="scientific">Bosea eneae</name>
    <dbReference type="NCBI Taxonomy" id="151454"/>
    <lineage>
        <taxon>Bacteria</taxon>
        <taxon>Pseudomonadati</taxon>
        <taxon>Pseudomonadota</taxon>
        <taxon>Alphaproteobacteria</taxon>
        <taxon>Hyphomicrobiales</taxon>
        <taxon>Boseaceae</taxon>
        <taxon>Bosea</taxon>
    </lineage>
</organism>
<dbReference type="EMBL" id="JBHSLW010000056">
    <property type="protein sequence ID" value="MFC5423014.1"/>
    <property type="molecule type" value="Genomic_DNA"/>
</dbReference>
<dbReference type="RefSeq" id="WP_377801208.1">
    <property type="nucleotide sequence ID" value="NZ_JBHSLW010000056.1"/>
</dbReference>
<evidence type="ECO:0000313" key="1">
    <source>
        <dbReference type="EMBL" id="MFC5423014.1"/>
    </source>
</evidence>
<accession>A0ABW0IYE7</accession>
<evidence type="ECO:0000313" key="2">
    <source>
        <dbReference type="Proteomes" id="UP001596053"/>
    </source>
</evidence>
<gene>
    <name evidence="1" type="ORF">ACFPOB_26040</name>
</gene>